<dbReference type="Gene3D" id="3.40.50.850">
    <property type="entry name" value="Isochorismatase-like"/>
    <property type="match status" value="1"/>
</dbReference>
<comment type="caution">
    <text evidence="1">The sequence shown here is derived from an EMBL/GenBank/DDBJ whole genome shotgun (WGS) entry which is preliminary data.</text>
</comment>
<name>A0A5J4S2E3_9ZZZZ</name>
<dbReference type="InterPro" id="IPR029062">
    <property type="entry name" value="Class_I_gatase-like"/>
</dbReference>
<gene>
    <name evidence="1" type="ORF">EZS27_012216</name>
</gene>
<dbReference type="EMBL" id="SNRY01000501">
    <property type="protein sequence ID" value="KAA6339882.1"/>
    <property type="molecule type" value="Genomic_DNA"/>
</dbReference>
<proteinExistence type="predicted"/>
<organism evidence="1">
    <name type="scientific">termite gut metagenome</name>
    <dbReference type="NCBI Taxonomy" id="433724"/>
    <lineage>
        <taxon>unclassified sequences</taxon>
        <taxon>metagenomes</taxon>
        <taxon>organismal metagenomes</taxon>
    </lineage>
</organism>
<dbReference type="Gene3D" id="3.40.50.880">
    <property type="match status" value="1"/>
</dbReference>
<dbReference type="SUPFAM" id="SSF52499">
    <property type="entry name" value="Isochorismatase-like hydrolases"/>
    <property type="match status" value="1"/>
</dbReference>
<reference evidence="1" key="1">
    <citation type="submission" date="2019-03" db="EMBL/GenBank/DDBJ databases">
        <title>Single cell metagenomics reveals metabolic interactions within the superorganism composed of flagellate Streblomastix strix and complex community of Bacteroidetes bacteria on its surface.</title>
        <authorList>
            <person name="Treitli S.C."/>
            <person name="Kolisko M."/>
            <person name="Husnik F."/>
            <person name="Keeling P."/>
            <person name="Hampl V."/>
        </authorList>
    </citation>
    <scope>NUCLEOTIDE SEQUENCE</scope>
    <source>
        <strain evidence="1">STM</strain>
    </source>
</reference>
<dbReference type="AlphaFoldDB" id="A0A5J4S2E3"/>
<sequence length="531" mass="59331">MIRKTVKLTMIAALLLLVQFTGMLSAKSVVTPIRISTQQRIPSDLDQGAFVITNTIESWIPTQTAIVICDMWDKHWCPDATSRVAEIAPVMNEVLTIARDKGVKIVHAPSDCMDYYKDYPGRKEAQKYLDKKIAALANGSLLPTEEGVTWPVDQSDGGCENCGIDSYRAWTKQIDALTIKDGDLISDSGAEIGTYFKKKGIKNVILVGVHTNMCVIGRSFGLRSMKRLGMNVVLMRDMTDLMYNHEKAPYVDHFSGLDLIEEYIETYVCPSIVSTDFTGKKQFKFQGDKRPRVAFLTAESEYRANQRLPEFAHDLILKNIHCDFALGVPIMEGPGRHNLENLQILNDANLAVVFTRRRALEPEKMQAIKDYVASGRPLLGIRTASHAFDAKGNVPREGGAVVAVKENAADLLVQWPEFDKDVLGGNYDGHYGHLKTGTEISIVPGMENHPLLKGVAPFTSPNWLYKNRPLRSNKATVLLLGSNPSVPDEPVMWINGDHTIYTSLGHWDDWKIESFRNLMFNTVNYLLCPAK</sequence>
<protein>
    <submittedName>
        <fullName evidence="1">Uncharacterized protein</fullName>
    </submittedName>
</protein>
<accession>A0A5J4S2E3</accession>
<evidence type="ECO:0000313" key="1">
    <source>
        <dbReference type="EMBL" id="KAA6339882.1"/>
    </source>
</evidence>
<dbReference type="SUPFAM" id="SSF52317">
    <property type="entry name" value="Class I glutamine amidotransferase-like"/>
    <property type="match status" value="1"/>
</dbReference>
<dbReference type="InterPro" id="IPR036380">
    <property type="entry name" value="Isochorismatase-like_sf"/>
</dbReference>